<feature type="domain" description="SGNH hydrolase-type esterase" evidence="1">
    <location>
        <begin position="9"/>
        <end position="182"/>
    </location>
</feature>
<evidence type="ECO:0000259" key="1">
    <source>
        <dbReference type="Pfam" id="PF13472"/>
    </source>
</evidence>
<sequence>MTADLRLHFLGDSFTQGIGDPEYRGWVGRVLQATPGEITAFNLGIRRNTSEDVLRRCWAEVDARTAPGTDSRLVLSFGSNDAVEENGAVRVGAARCLERLDTLLTAAGHREMRVLVVGPPPVTGAGADHLGRLLELAEEMAALCERHGVPFVPVTRALADDPLWVAEVMAGDGAHPGADGYRQLADLVLRGGWAEWIRSDR</sequence>
<dbReference type="Pfam" id="PF13472">
    <property type="entry name" value="Lipase_GDSL_2"/>
    <property type="match status" value="1"/>
</dbReference>
<dbReference type="InterPro" id="IPR051532">
    <property type="entry name" value="Ester_Hydrolysis_Enzymes"/>
</dbReference>
<dbReference type="PANTHER" id="PTHR30383">
    <property type="entry name" value="THIOESTERASE 1/PROTEASE 1/LYSOPHOSPHOLIPASE L1"/>
    <property type="match status" value="1"/>
</dbReference>
<organism evidence="2 3">
    <name type="scientific">Kitasatospora kazusensis</name>
    <dbReference type="NCBI Taxonomy" id="407974"/>
    <lineage>
        <taxon>Bacteria</taxon>
        <taxon>Bacillati</taxon>
        <taxon>Actinomycetota</taxon>
        <taxon>Actinomycetes</taxon>
        <taxon>Kitasatosporales</taxon>
        <taxon>Streptomycetaceae</taxon>
        <taxon>Kitasatospora</taxon>
    </lineage>
</organism>
<evidence type="ECO:0000313" key="2">
    <source>
        <dbReference type="EMBL" id="GAA2143354.1"/>
    </source>
</evidence>
<name>A0ABN2ZJY2_9ACTN</name>
<dbReference type="PANTHER" id="PTHR30383:SF29">
    <property type="entry name" value="SGNH HYDROLASE-TYPE ESTERASE DOMAIN-CONTAINING PROTEIN"/>
    <property type="match status" value="1"/>
</dbReference>
<protein>
    <recommendedName>
        <fullName evidence="1">SGNH hydrolase-type esterase domain-containing protein</fullName>
    </recommendedName>
</protein>
<dbReference type="Proteomes" id="UP001422759">
    <property type="component" value="Unassembled WGS sequence"/>
</dbReference>
<keyword evidence="3" id="KW-1185">Reference proteome</keyword>
<accession>A0ABN2ZJY2</accession>
<gene>
    <name evidence="2" type="ORF">GCM10009760_29630</name>
</gene>
<reference evidence="2 3" key="1">
    <citation type="journal article" date="2019" name="Int. J. Syst. Evol. Microbiol.">
        <title>The Global Catalogue of Microorganisms (GCM) 10K type strain sequencing project: providing services to taxonomists for standard genome sequencing and annotation.</title>
        <authorList>
            <consortium name="The Broad Institute Genomics Platform"/>
            <consortium name="The Broad Institute Genome Sequencing Center for Infectious Disease"/>
            <person name="Wu L."/>
            <person name="Ma J."/>
        </authorList>
    </citation>
    <scope>NUCLEOTIDE SEQUENCE [LARGE SCALE GENOMIC DNA]</scope>
    <source>
        <strain evidence="2 3">JCM 14560</strain>
    </source>
</reference>
<comment type="caution">
    <text evidence="2">The sequence shown here is derived from an EMBL/GenBank/DDBJ whole genome shotgun (WGS) entry which is preliminary data.</text>
</comment>
<dbReference type="RefSeq" id="WP_344464906.1">
    <property type="nucleotide sequence ID" value="NZ_BAAANT010000014.1"/>
</dbReference>
<proteinExistence type="predicted"/>
<dbReference type="InterPro" id="IPR036514">
    <property type="entry name" value="SGNH_hydro_sf"/>
</dbReference>
<dbReference type="Gene3D" id="3.40.50.1110">
    <property type="entry name" value="SGNH hydrolase"/>
    <property type="match status" value="1"/>
</dbReference>
<dbReference type="EMBL" id="BAAANT010000014">
    <property type="protein sequence ID" value="GAA2143354.1"/>
    <property type="molecule type" value="Genomic_DNA"/>
</dbReference>
<evidence type="ECO:0000313" key="3">
    <source>
        <dbReference type="Proteomes" id="UP001422759"/>
    </source>
</evidence>
<dbReference type="SUPFAM" id="SSF52266">
    <property type="entry name" value="SGNH hydrolase"/>
    <property type="match status" value="1"/>
</dbReference>
<dbReference type="InterPro" id="IPR013830">
    <property type="entry name" value="SGNH_hydro"/>
</dbReference>